<accession>A0A9K3CMQ8</accession>
<dbReference type="InterPro" id="IPR036142">
    <property type="entry name" value="ENT_dom-like_sf"/>
</dbReference>
<organism evidence="1 2">
    <name type="scientific">Kipferlia bialata</name>
    <dbReference type="NCBI Taxonomy" id="797122"/>
    <lineage>
        <taxon>Eukaryota</taxon>
        <taxon>Metamonada</taxon>
        <taxon>Carpediemonas-like organisms</taxon>
        <taxon>Kipferlia</taxon>
    </lineage>
</organism>
<gene>
    <name evidence="1" type="ORF">KIPB_000009</name>
</gene>
<reference evidence="1 2" key="1">
    <citation type="journal article" date="2018" name="PLoS ONE">
        <title>The draft genome of Kipferlia bialata reveals reductive genome evolution in fornicate parasites.</title>
        <authorList>
            <person name="Tanifuji G."/>
            <person name="Takabayashi S."/>
            <person name="Kume K."/>
            <person name="Takagi M."/>
            <person name="Nakayama T."/>
            <person name="Kamikawa R."/>
            <person name="Inagaki Y."/>
            <person name="Hashimoto T."/>
        </authorList>
    </citation>
    <scope>NUCLEOTIDE SEQUENCE [LARGE SCALE GENOMIC DNA]</scope>
    <source>
        <strain evidence="1">NY0173</strain>
    </source>
</reference>
<evidence type="ECO:0000313" key="1">
    <source>
        <dbReference type="EMBL" id="GIQ79367.1"/>
    </source>
</evidence>
<proteinExistence type="predicted"/>
<dbReference type="AlphaFoldDB" id="A0A9K3CMQ8"/>
<keyword evidence="2" id="KW-1185">Reference proteome</keyword>
<sequence>MAPRNDPVADEAMREIREFEASAFSAVVRAFRANSHQMLAKMEKLPEIARLLSIPEDRFADEIAAAFGNQRLHELGRMSLLYHNDAEFPAVGYIQKVEPEHTPGVGGDRLRSVRKKPRSVKMTPQPPMIPKTVLPDVLMESVYSKRSDQKNYQKTLHRLMALADDPSAMRLAELENLAGMVQTHMMEIGEIYEELNK</sequence>
<dbReference type="EMBL" id="BDIP01000001">
    <property type="protein sequence ID" value="GIQ79367.1"/>
    <property type="molecule type" value="Genomic_DNA"/>
</dbReference>
<name>A0A9K3CMQ8_9EUKA</name>
<dbReference type="Gene3D" id="1.10.1240.40">
    <property type="entry name" value="ENT domain"/>
    <property type="match status" value="1"/>
</dbReference>
<protein>
    <submittedName>
        <fullName evidence="1">Uncharacterized protein</fullName>
    </submittedName>
</protein>
<dbReference type="SUPFAM" id="SSF158639">
    <property type="entry name" value="ENT-like"/>
    <property type="match status" value="1"/>
</dbReference>
<evidence type="ECO:0000313" key="2">
    <source>
        <dbReference type="Proteomes" id="UP000265618"/>
    </source>
</evidence>
<dbReference type="Proteomes" id="UP000265618">
    <property type="component" value="Unassembled WGS sequence"/>
</dbReference>
<comment type="caution">
    <text evidence="1">The sequence shown here is derived from an EMBL/GenBank/DDBJ whole genome shotgun (WGS) entry which is preliminary data.</text>
</comment>